<dbReference type="Pfam" id="PF01212">
    <property type="entry name" value="Beta_elim_lyase"/>
    <property type="match status" value="1"/>
</dbReference>
<evidence type="ECO:0000256" key="3">
    <source>
        <dbReference type="ARBA" id="ARBA00011881"/>
    </source>
</evidence>
<dbReference type="InterPro" id="IPR015422">
    <property type="entry name" value="PyrdxlP-dep_Trfase_small"/>
</dbReference>
<dbReference type="Proteomes" id="UP000189800">
    <property type="component" value="Unassembled WGS sequence"/>
</dbReference>
<keyword evidence="7" id="KW-1185">Reference proteome</keyword>
<comment type="caution">
    <text evidence="6">The sequence shown here is derived from an EMBL/GenBank/DDBJ whole genome shotgun (WGS) entry which is preliminary data.</text>
</comment>
<comment type="similarity">
    <text evidence="2">Belongs to the threonine aldolase family.</text>
</comment>
<dbReference type="AlphaFoldDB" id="A0A1T0CTD3"/>
<proteinExistence type="inferred from homology"/>
<gene>
    <name evidence="6" type="ORF">B0680_01970</name>
</gene>
<accession>A0A1T0CTD3</accession>
<sequence>MLMQFNNTRKHFASDNYSGVHPAFMQALHTANQGHVAAYGDDYFTHELQRLIKQHFGEQARGYPVFNGTGANVLGLQCLLPRWGAIICPSTAHIHTDESNAPQVVGGCKLMLVESPDGKLTPELIAKEAYGFGNEHRSQPAVVYISQATECGTCYTLDELSNLADATHRYGMKLFVDGARLSNAVCHLQTDFHTMITKTGVDMVSLGGTKNGMMFGECLIDVTGNTGDELRYLRKMSMQTASKMRYISAQLITLLEDELYRTLATHSNAMAMYLSQQLSVLSGVEICYPVEANSVFVRLPDGVADTVRQSFAFYDWGGDGMARLMCSFDTTQQDVDALVSAIKQAM</sequence>
<dbReference type="EMBL" id="MUYU01000006">
    <property type="protein sequence ID" value="OOS25618.1"/>
    <property type="molecule type" value="Genomic_DNA"/>
</dbReference>
<evidence type="ECO:0000313" key="6">
    <source>
        <dbReference type="EMBL" id="OOS25618.1"/>
    </source>
</evidence>
<name>A0A1T0CTD3_9GAMM</name>
<dbReference type="InterPro" id="IPR001597">
    <property type="entry name" value="ArAA_b-elim_lyase/Thr_aldolase"/>
</dbReference>
<dbReference type="Gene3D" id="3.40.640.10">
    <property type="entry name" value="Type I PLP-dependent aspartate aminotransferase-like (Major domain)"/>
    <property type="match status" value="1"/>
</dbReference>
<evidence type="ECO:0000256" key="4">
    <source>
        <dbReference type="ARBA" id="ARBA00022898"/>
    </source>
</evidence>
<dbReference type="SUPFAM" id="SSF53383">
    <property type="entry name" value="PLP-dependent transferases"/>
    <property type="match status" value="1"/>
</dbReference>
<comment type="cofactor">
    <cofactor evidence="1">
        <name>pyridoxal 5'-phosphate</name>
        <dbReference type="ChEBI" id="CHEBI:597326"/>
    </cofactor>
</comment>
<feature type="domain" description="Aromatic amino acid beta-eliminating lyase/threonine aldolase" evidence="5">
    <location>
        <begin position="12"/>
        <end position="298"/>
    </location>
</feature>
<dbReference type="GO" id="GO:0006520">
    <property type="term" value="P:amino acid metabolic process"/>
    <property type="evidence" value="ECO:0007669"/>
    <property type="project" value="InterPro"/>
</dbReference>
<dbReference type="GO" id="GO:0016829">
    <property type="term" value="F:lyase activity"/>
    <property type="evidence" value="ECO:0007669"/>
    <property type="project" value="InterPro"/>
</dbReference>
<evidence type="ECO:0000313" key="7">
    <source>
        <dbReference type="Proteomes" id="UP000189800"/>
    </source>
</evidence>
<dbReference type="Gene3D" id="3.90.1150.10">
    <property type="entry name" value="Aspartate Aminotransferase, domain 1"/>
    <property type="match status" value="1"/>
</dbReference>
<evidence type="ECO:0000256" key="1">
    <source>
        <dbReference type="ARBA" id="ARBA00001933"/>
    </source>
</evidence>
<comment type="subunit">
    <text evidence="3">Homotetramer.</text>
</comment>
<protein>
    <submittedName>
        <fullName evidence="6">Threonine aldolase</fullName>
    </submittedName>
</protein>
<evidence type="ECO:0000256" key="2">
    <source>
        <dbReference type="ARBA" id="ARBA00006966"/>
    </source>
</evidence>
<evidence type="ECO:0000259" key="5">
    <source>
        <dbReference type="Pfam" id="PF01212"/>
    </source>
</evidence>
<dbReference type="PANTHER" id="PTHR48097:SF5">
    <property type="entry name" value="LOW SPECIFICITY L-THREONINE ALDOLASE"/>
    <property type="match status" value="1"/>
</dbReference>
<keyword evidence="4" id="KW-0663">Pyridoxal phosphate</keyword>
<organism evidence="6 7">
    <name type="scientific">Moraxella pluranimalium</name>
    <dbReference type="NCBI Taxonomy" id="470453"/>
    <lineage>
        <taxon>Bacteria</taxon>
        <taxon>Pseudomonadati</taxon>
        <taxon>Pseudomonadota</taxon>
        <taxon>Gammaproteobacteria</taxon>
        <taxon>Moraxellales</taxon>
        <taxon>Moraxellaceae</taxon>
        <taxon>Moraxella</taxon>
    </lineage>
</organism>
<dbReference type="InterPro" id="IPR015424">
    <property type="entry name" value="PyrdxlP-dep_Trfase"/>
</dbReference>
<dbReference type="PANTHER" id="PTHR48097">
    <property type="entry name" value="L-THREONINE ALDOLASE-RELATED"/>
    <property type="match status" value="1"/>
</dbReference>
<dbReference type="OrthoDB" id="9774495at2"/>
<reference evidence="6 7" key="1">
    <citation type="submission" date="2017-02" db="EMBL/GenBank/DDBJ databases">
        <title>Draft genome sequence of Moraxella pluranimalium CCUG 54913T type strain.</title>
        <authorList>
            <person name="Salva-Serra F."/>
            <person name="Engstrom-Jakobsson H."/>
            <person name="Thorell K."/>
            <person name="Jaen-Luchoro D."/>
            <person name="Gonzales-Siles L."/>
            <person name="Karlsson R."/>
            <person name="Yazdan S."/>
            <person name="Boulund F."/>
            <person name="Johnning A."/>
            <person name="Engstrand L."/>
            <person name="Kristiansson E."/>
            <person name="Moore E."/>
        </authorList>
    </citation>
    <scope>NUCLEOTIDE SEQUENCE [LARGE SCALE GENOMIC DNA]</scope>
    <source>
        <strain evidence="6 7">CCUG 54913</strain>
    </source>
</reference>
<dbReference type="STRING" id="470453.B0680_01970"/>
<dbReference type="InterPro" id="IPR015421">
    <property type="entry name" value="PyrdxlP-dep_Trfase_major"/>
</dbReference>